<dbReference type="Proteomes" id="UP000203052">
    <property type="component" value="Segment"/>
</dbReference>
<reference evidence="2" key="1">
    <citation type="submission" date="2014-08" db="EMBL/GenBank/DDBJ databases">
        <authorList>
            <person name="Mandeville R."/>
        </authorList>
    </citation>
    <scope>NUCLEOTIDE SEQUENCE [LARGE SCALE GENOMIC DNA]</scope>
</reference>
<evidence type="ECO:0000313" key="2">
    <source>
        <dbReference type="Proteomes" id="UP000203052"/>
    </source>
</evidence>
<dbReference type="EMBL" id="KM366096">
    <property type="protein sequence ID" value="AIT13634.1"/>
    <property type="molecule type" value="Genomic_DNA"/>
</dbReference>
<dbReference type="RefSeq" id="YP_009303655.1">
    <property type="nucleotide sequence ID" value="NC_031258.1"/>
</dbReference>
<dbReference type="GeneID" id="29123164"/>
<dbReference type="Pfam" id="PF25755">
    <property type="entry name" value="Phage_T3_1_05"/>
    <property type="match status" value="1"/>
</dbReference>
<dbReference type="InterPro" id="IPR058006">
    <property type="entry name" value="1.05"/>
</dbReference>
<proteinExistence type="predicted"/>
<dbReference type="KEGG" id="vg:29123164"/>
<sequence length="189" mass="21881">MFTFIATTTAIVSTTLAIVFLKTGKQLNDQLNAAYKERKVLKDNLAEGHSELASMRNYIERYKRETEYDIKFESDRTKAIITDHVNRNKELRERIKTLEKFRDDILFSGITSIKFTAHIPDAGWKRTEFKLGIGSCGKEVQALAWVEQDDRYLLTQTCTDGERKEFTYYKKDVAGRIEIARKVADNTTH</sequence>
<gene>
    <name evidence="1" type="ORF">BP12A_05</name>
</gene>
<accession>A0A140XFL4</accession>
<name>A0A140XFL4_9CAUD</name>
<protein>
    <submittedName>
        <fullName evidence="1">Uncharacterized protein</fullName>
    </submittedName>
</protein>
<dbReference type="OrthoDB" id="9686at10239"/>
<evidence type="ECO:0000313" key="1">
    <source>
        <dbReference type="EMBL" id="AIT13634.1"/>
    </source>
</evidence>
<organism evidence="1 2">
    <name type="scientific">Salmonella phage BP12A</name>
    <dbReference type="NCBI Taxonomy" id="1543199"/>
    <lineage>
        <taxon>Viruses</taxon>
        <taxon>Duplodnaviria</taxon>
        <taxon>Heunggongvirae</taxon>
        <taxon>Uroviricota</taxon>
        <taxon>Caudoviricetes</taxon>
        <taxon>Autographivirales</taxon>
        <taxon>Autotranscriptaviridae</taxon>
        <taxon>Studiervirinae</taxon>
        <taxon>Berlinvirus</taxon>
        <taxon>Berlinvirus BP12A</taxon>
    </lineage>
</organism>
<keyword evidence="2" id="KW-1185">Reference proteome</keyword>